<proteinExistence type="predicted"/>
<gene>
    <name evidence="1" type="ORF">OCBIM_22008354mg</name>
</gene>
<name>A0A0L8HQV5_OCTBM</name>
<evidence type="ECO:0000313" key="1">
    <source>
        <dbReference type="EMBL" id="KOF91623.1"/>
    </source>
</evidence>
<organism evidence="1">
    <name type="scientific">Octopus bimaculoides</name>
    <name type="common">California two-spotted octopus</name>
    <dbReference type="NCBI Taxonomy" id="37653"/>
    <lineage>
        <taxon>Eukaryota</taxon>
        <taxon>Metazoa</taxon>
        <taxon>Spiralia</taxon>
        <taxon>Lophotrochozoa</taxon>
        <taxon>Mollusca</taxon>
        <taxon>Cephalopoda</taxon>
        <taxon>Coleoidea</taxon>
        <taxon>Octopodiformes</taxon>
        <taxon>Octopoda</taxon>
        <taxon>Incirrata</taxon>
        <taxon>Octopodidae</taxon>
        <taxon>Octopus</taxon>
    </lineage>
</organism>
<protein>
    <submittedName>
        <fullName evidence="1">Uncharacterized protein</fullName>
    </submittedName>
</protein>
<reference evidence="1" key="1">
    <citation type="submission" date="2015-07" db="EMBL/GenBank/DDBJ databases">
        <title>MeaNS - Measles Nucleotide Surveillance Program.</title>
        <authorList>
            <person name="Tran T."/>
            <person name="Druce J."/>
        </authorList>
    </citation>
    <scope>NUCLEOTIDE SEQUENCE</scope>
    <source>
        <strain evidence="1">UCB-OBI-ISO-001</strain>
        <tissue evidence="1">Gonad</tissue>
    </source>
</reference>
<dbReference type="AlphaFoldDB" id="A0A0L8HQV5"/>
<accession>A0A0L8HQV5</accession>
<dbReference type="EMBL" id="KQ417498">
    <property type="protein sequence ID" value="KOF91623.1"/>
    <property type="molecule type" value="Genomic_DNA"/>
</dbReference>
<sequence>MKLPKSKKQPICCYITGQLKLKTKLHQTKILPQTTFKYIKKMDKKYTPKHTETF</sequence>